<dbReference type="Gene3D" id="2.60.120.920">
    <property type="match status" value="1"/>
</dbReference>
<evidence type="ECO:0000256" key="3">
    <source>
        <dbReference type="ARBA" id="ARBA00022833"/>
    </source>
</evidence>
<keyword evidence="9" id="KW-1185">Reference proteome</keyword>
<feature type="domain" description="B box-type" evidence="6">
    <location>
        <begin position="98"/>
        <end position="134"/>
    </location>
</feature>
<dbReference type="GO" id="GO:0008270">
    <property type="term" value="F:zinc ion binding"/>
    <property type="evidence" value="ECO:0007669"/>
    <property type="project" value="UniProtKB-KW"/>
</dbReference>
<dbReference type="PRINTS" id="PR01407">
    <property type="entry name" value="BUTYPHLNCDUF"/>
</dbReference>
<dbReference type="AlphaFoldDB" id="A0A556TJI5"/>
<dbReference type="InterPro" id="IPR000315">
    <property type="entry name" value="Znf_B-box"/>
</dbReference>
<evidence type="ECO:0000256" key="5">
    <source>
        <dbReference type="SAM" id="Coils"/>
    </source>
</evidence>
<keyword evidence="3" id="KW-0862">Zinc</keyword>
<dbReference type="PROSITE" id="PS00518">
    <property type="entry name" value="ZF_RING_1"/>
    <property type="match status" value="1"/>
</dbReference>
<dbReference type="EMBL" id="VCAZ01000002">
    <property type="protein sequence ID" value="TSK14891.1"/>
    <property type="molecule type" value="Genomic_DNA"/>
</dbReference>
<keyword evidence="1" id="KW-0479">Metal-binding</keyword>
<dbReference type="Gene3D" id="3.30.160.60">
    <property type="entry name" value="Classic Zinc Finger"/>
    <property type="match status" value="1"/>
</dbReference>
<dbReference type="Pfam" id="PF00643">
    <property type="entry name" value="zf-B_box"/>
    <property type="match status" value="1"/>
</dbReference>
<organism evidence="8 9">
    <name type="scientific">Bagarius yarrelli</name>
    <name type="common">Goonch</name>
    <name type="synonym">Bagrus yarrelli</name>
    <dbReference type="NCBI Taxonomy" id="175774"/>
    <lineage>
        <taxon>Eukaryota</taxon>
        <taxon>Metazoa</taxon>
        <taxon>Chordata</taxon>
        <taxon>Craniata</taxon>
        <taxon>Vertebrata</taxon>
        <taxon>Euteleostomi</taxon>
        <taxon>Actinopterygii</taxon>
        <taxon>Neopterygii</taxon>
        <taxon>Teleostei</taxon>
        <taxon>Ostariophysi</taxon>
        <taxon>Siluriformes</taxon>
        <taxon>Sisoridae</taxon>
        <taxon>Sisorinae</taxon>
        <taxon>Bagarius</taxon>
    </lineage>
</organism>
<evidence type="ECO:0000259" key="6">
    <source>
        <dbReference type="PROSITE" id="PS50119"/>
    </source>
</evidence>
<dbReference type="PROSITE" id="PS50119">
    <property type="entry name" value="ZF_BBOX"/>
    <property type="match status" value="1"/>
</dbReference>
<dbReference type="InterPro" id="IPR050143">
    <property type="entry name" value="TRIM/RBCC"/>
</dbReference>
<dbReference type="InterPro" id="IPR006574">
    <property type="entry name" value="PRY"/>
</dbReference>
<dbReference type="SMART" id="SM00449">
    <property type="entry name" value="SPRY"/>
    <property type="match status" value="1"/>
</dbReference>
<dbReference type="FunFam" id="2.60.120.920:FF:000004">
    <property type="entry name" value="Butyrophilin subfamily 1 member A1"/>
    <property type="match status" value="1"/>
</dbReference>
<evidence type="ECO:0000256" key="4">
    <source>
        <dbReference type="PROSITE-ProRule" id="PRU00024"/>
    </source>
</evidence>
<dbReference type="SUPFAM" id="SSF49899">
    <property type="entry name" value="Concanavalin A-like lectins/glucanases"/>
    <property type="match status" value="1"/>
</dbReference>
<comment type="caution">
    <text evidence="8">The sequence shown here is derived from an EMBL/GenBank/DDBJ whole genome shotgun (WGS) entry which is preliminary data.</text>
</comment>
<dbReference type="InterPro" id="IPR001870">
    <property type="entry name" value="B30.2/SPRY"/>
</dbReference>
<dbReference type="CDD" id="cd12893">
    <property type="entry name" value="SPRY_PRY_TRIM35"/>
    <property type="match status" value="1"/>
</dbReference>
<dbReference type="SMART" id="SM00336">
    <property type="entry name" value="BBOX"/>
    <property type="match status" value="1"/>
</dbReference>
<evidence type="ECO:0000256" key="2">
    <source>
        <dbReference type="ARBA" id="ARBA00022771"/>
    </source>
</evidence>
<feature type="coiled-coil region" evidence="5">
    <location>
        <begin position="207"/>
        <end position="245"/>
    </location>
</feature>
<dbReference type="Proteomes" id="UP000319801">
    <property type="component" value="Unassembled WGS sequence"/>
</dbReference>
<name>A0A556TJI5_BAGYA</name>
<dbReference type="SUPFAM" id="SSF57845">
    <property type="entry name" value="B-box zinc-binding domain"/>
    <property type="match status" value="1"/>
</dbReference>
<keyword evidence="2 4" id="KW-0863">Zinc-finger</keyword>
<evidence type="ECO:0000259" key="7">
    <source>
        <dbReference type="PROSITE" id="PS50188"/>
    </source>
</evidence>
<dbReference type="InterPro" id="IPR013320">
    <property type="entry name" value="ConA-like_dom_sf"/>
</dbReference>
<feature type="domain" description="B30.2/SPRY" evidence="7">
    <location>
        <begin position="287"/>
        <end position="479"/>
    </location>
</feature>
<reference evidence="8 9" key="1">
    <citation type="journal article" date="2019" name="Genome Biol. Evol.">
        <title>Whole-Genome Sequencing of the Giant Devil Catfish, Bagarius yarrelli.</title>
        <authorList>
            <person name="Jiang W."/>
            <person name="Lv Y."/>
            <person name="Cheng L."/>
            <person name="Yang K."/>
            <person name="Chao B."/>
            <person name="Wang X."/>
            <person name="Li Y."/>
            <person name="Pan X."/>
            <person name="You X."/>
            <person name="Zhang Y."/>
            <person name="Yang J."/>
            <person name="Li J."/>
            <person name="Zhang X."/>
            <person name="Liu S."/>
            <person name="Sun C."/>
            <person name="Yang J."/>
            <person name="Shi Q."/>
        </authorList>
    </citation>
    <scope>NUCLEOTIDE SEQUENCE [LARGE SCALE GENOMIC DNA]</scope>
    <source>
        <strain evidence="8">JWS20170419001</strain>
        <tissue evidence="8">Muscle</tissue>
    </source>
</reference>
<dbReference type="InterPro" id="IPR043136">
    <property type="entry name" value="B30.2/SPRY_sf"/>
</dbReference>
<sequence length="482" mass="54915">MASDQLSLPPGDPICPGCQSDGSLLLPCGHSLCQSCLQLCQLELGHEQQRCTECYGRELLDNVLNGLFDTIFQGQPRRDRSQATLGLGLIGIDHAGAADEKVCPRHDDRLTLFCMEDEELICGQCRAEEHEGHECNNTEEAALECKRELRFALRPLQEKLESLNTAKQICQETADHIRRQTQNTVRLIKADFEKLQQFLRDEEASLLTALKEEEEQKSRKMKEKIDRLTEEITSLTATMRSTEEAIASEDFEFLKNYKKASDCYRVECTPQDLKEMSGALIDVAKHLSSLIFRVWEKMQTVVTYTPVTLDPNTADACLSLSDDLTVLRYTDEEQPIPDNPERFCYYECVLGSEALGTGRHSWDVEVGDSTEWALGVVYDSVQRKEWFPPSPEHGMWTVCLHGGHYRAPNSTSQPIPVKKKPQKVRVQLDWDVGRVMFSDAADNTLLYKFKAKFTEKLYPYFSNTCKRHPLRILPEKVSVYTE</sequence>
<dbReference type="OrthoDB" id="6105938at2759"/>
<gene>
    <name evidence="8" type="ORF">Baya_0874</name>
</gene>
<keyword evidence="5" id="KW-0175">Coiled coil</keyword>
<dbReference type="SMART" id="SM00589">
    <property type="entry name" value="PRY"/>
    <property type="match status" value="1"/>
</dbReference>
<dbReference type="PROSITE" id="PS50188">
    <property type="entry name" value="B302_SPRY"/>
    <property type="match status" value="1"/>
</dbReference>
<dbReference type="InterPro" id="IPR017907">
    <property type="entry name" value="Znf_RING_CS"/>
</dbReference>
<dbReference type="PANTHER" id="PTHR24103">
    <property type="entry name" value="E3 UBIQUITIN-PROTEIN LIGASE TRIM"/>
    <property type="match status" value="1"/>
</dbReference>
<dbReference type="Pfam" id="PF00622">
    <property type="entry name" value="SPRY"/>
    <property type="match status" value="1"/>
</dbReference>
<proteinExistence type="predicted"/>
<dbReference type="Pfam" id="PF25600">
    <property type="entry name" value="TRIM_CC"/>
    <property type="match status" value="1"/>
</dbReference>
<protein>
    <submittedName>
        <fullName evidence="8">Nuclear factor 7, ovary</fullName>
    </submittedName>
</protein>
<dbReference type="InterPro" id="IPR003879">
    <property type="entry name" value="Butyrophylin_SPRY"/>
</dbReference>
<accession>A0A556TJI5</accession>
<dbReference type="InterPro" id="IPR058030">
    <property type="entry name" value="TRIM8/14/16/25/29/45/65_CC"/>
</dbReference>
<evidence type="ECO:0000256" key="1">
    <source>
        <dbReference type="ARBA" id="ARBA00022723"/>
    </source>
</evidence>
<dbReference type="CDD" id="cd19769">
    <property type="entry name" value="Bbox2_TRIM16-like"/>
    <property type="match status" value="1"/>
</dbReference>
<dbReference type="InterPro" id="IPR003877">
    <property type="entry name" value="SPRY_dom"/>
</dbReference>
<evidence type="ECO:0000313" key="8">
    <source>
        <dbReference type="EMBL" id="TSK14891.1"/>
    </source>
</evidence>
<dbReference type="Pfam" id="PF13765">
    <property type="entry name" value="PRY"/>
    <property type="match status" value="1"/>
</dbReference>
<evidence type="ECO:0000313" key="9">
    <source>
        <dbReference type="Proteomes" id="UP000319801"/>
    </source>
</evidence>